<keyword evidence="10" id="KW-0675">Receptor</keyword>
<dbReference type="Gene3D" id="2.40.170.20">
    <property type="entry name" value="TonB-dependent receptor, beta-barrel domain"/>
    <property type="match status" value="1"/>
</dbReference>
<keyword evidence="2 8" id="KW-0813">Transport</keyword>
<proteinExistence type="inferred from homology"/>
<dbReference type="EMBL" id="CP040812">
    <property type="protein sequence ID" value="QCY69014.1"/>
    <property type="molecule type" value="Genomic_DNA"/>
</dbReference>
<dbReference type="InterPro" id="IPR012910">
    <property type="entry name" value="Plug_dom"/>
</dbReference>
<dbReference type="InterPro" id="IPR008969">
    <property type="entry name" value="CarboxyPept-like_regulatory"/>
</dbReference>
<evidence type="ECO:0000256" key="7">
    <source>
        <dbReference type="ARBA" id="ARBA00023237"/>
    </source>
</evidence>
<dbReference type="InterPro" id="IPR036942">
    <property type="entry name" value="Beta-barrel_TonB_sf"/>
</dbReference>
<keyword evidence="6 8" id="KW-0472">Membrane</keyword>
<dbReference type="Gene3D" id="3.55.50.30">
    <property type="match status" value="1"/>
</dbReference>
<keyword evidence="7 8" id="KW-0998">Cell outer membrane</keyword>
<dbReference type="InterPro" id="IPR039426">
    <property type="entry name" value="TonB-dep_rcpt-like"/>
</dbReference>
<evidence type="ECO:0000256" key="3">
    <source>
        <dbReference type="ARBA" id="ARBA00022452"/>
    </source>
</evidence>
<dbReference type="KEGG" id="afla:FHG64_06110"/>
<evidence type="ECO:0000256" key="1">
    <source>
        <dbReference type="ARBA" id="ARBA00004571"/>
    </source>
</evidence>
<gene>
    <name evidence="10" type="ORF">FHG64_06110</name>
</gene>
<evidence type="ECO:0000256" key="8">
    <source>
        <dbReference type="PROSITE-ProRule" id="PRU01360"/>
    </source>
</evidence>
<keyword evidence="11" id="KW-1185">Reference proteome</keyword>
<evidence type="ECO:0000256" key="2">
    <source>
        <dbReference type="ARBA" id="ARBA00022448"/>
    </source>
</evidence>
<dbReference type="SUPFAM" id="SSF56935">
    <property type="entry name" value="Porins"/>
    <property type="match status" value="1"/>
</dbReference>
<dbReference type="PANTHER" id="PTHR30069">
    <property type="entry name" value="TONB-DEPENDENT OUTER MEMBRANE RECEPTOR"/>
    <property type="match status" value="1"/>
</dbReference>
<reference evidence="10 11" key="1">
    <citation type="submission" date="2019-06" db="EMBL/GenBank/DDBJ databases">
        <title>Complete genome sequence of Antarcticibacterium flavum KCTC 52984T from an Antarctic marine sediment.</title>
        <authorList>
            <person name="Lee Y.M."/>
            <person name="Shin S.C."/>
        </authorList>
    </citation>
    <scope>NUCLEOTIDE SEQUENCE [LARGE SCALE GENOMIC DNA]</scope>
    <source>
        <strain evidence="10 11">KCTC 52984</strain>
    </source>
</reference>
<dbReference type="PROSITE" id="PS52016">
    <property type="entry name" value="TONB_DEPENDENT_REC_3"/>
    <property type="match status" value="1"/>
</dbReference>
<dbReference type="InterPro" id="IPR037066">
    <property type="entry name" value="Plug_dom_sf"/>
</dbReference>
<evidence type="ECO:0000256" key="4">
    <source>
        <dbReference type="ARBA" id="ARBA00022692"/>
    </source>
</evidence>
<comment type="subcellular location">
    <subcellularLocation>
        <location evidence="1 8">Cell outer membrane</location>
        <topology evidence="1 8">Multi-pass membrane protein</topology>
    </subcellularLocation>
</comment>
<evidence type="ECO:0000313" key="11">
    <source>
        <dbReference type="Proteomes" id="UP000309016"/>
    </source>
</evidence>
<name>A0A5B7X0A3_9FLAO</name>
<keyword evidence="3 8" id="KW-1134">Transmembrane beta strand</keyword>
<dbReference type="OrthoDB" id="9803050at2"/>
<evidence type="ECO:0000256" key="6">
    <source>
        <dbReference type="ARBA" id="ARBA00023136"/>
    </source>
</evidence>
<dbReference type="Gene3D" id="2.60.40.1120">
    <property type="entry name" value="Carboxypeptidase-like, regulatory domain"/>
    <property type="match status" value="1"/>
</dbReference>
<dbReference type="AlphaFoldDB" id="A0A5B7X0A3"/>
<dbReference type="Proteomes" id="UP000309016">
    <property type="component" value="Chromosome"/>
</dbReference>
<protein>
    <submittedName>
        <fullName evidence="10">TonB-dependent receptor</fullName>
    </submittedName>
</protein>
<dbReference type="GO" id="GO:0015344">
    <property type="term" value="F:siderophore uptake transmembrane transporter activity"/>
    <property type="evidence" value="ECO:0007669"/>
    <property type="project" value="TreeGrafter"/>
</dbReference>
<dbReference type="GO" id="GO:0044718">
    <property type="term" value="P:siderophore transmembrane transport"/>
    <property type="evidence" value="ECO:0007669"/>
    <property type="project" value="TreeGrafter"/>
</dbReference>
<keyword evidence="5" id="KW-0732">Signal</keyword>
<evidence type="ECO:0000313" key="10">
    <source>
        <dbReference type="EMBL" id="QCY69014.1"/>
    </source>
</evidence>
<dbReference type="PANTHER" id="PTHR30069:SF29">
    <property type="entry name" value="HEMOGLOBIN AND HEMOGLOBIN-HAPTOGLOBIN-BINDING PROTEIN 1-RELATED"/>
    <property type="match status" value="1"/>
</dbReference>
<dbReference type="Pfam" id="PF07715">
    <property type="entry name" value="Plug"/>
    <property type="match status" value="1"/>
</dbReference>
<dbReference type="GO" id="GO:0009279">
    <property type="term" value="C:cell outer membrane"/>
    <property type="evidence" value="ECO:0007669"/>
    <property type="project" value="UniProtKB-SubCell"/>
</dbReference>
<dbReference type="Gene3D" id="2.170.130.10">
    <property type="entry name" value="TonB-dependent receptor, plug domain"/>
    <property type="match status" value="1"/>
</dbReference>
<sequence length="921" mass="104693">MKKLLLIALFFCFQISQSQEQEKQVSINFENALIPEVLEQLKQTTNLQFYYVEAWFENRRVSGKYQNAPVTKVLEEIFKDTYINYYFMDGGRVVLTRNNIIYDELPRGFFEEKQEAVAEREVEEEAYDPVFYTGNKTATTAPMETVYIGREDRATNRSRLSLSGYIYDRETGEPIPNLAVLVRGRNIGAVTSDSGFYSLQLPAGENILETRSLGSENLQMRVVIYNDGELNLQLSENFEALGEVFLESNLDKNVKNAYAGEETIDVREIRNIPLILGERDIMRVATTLPGISTAGEGAAGFNVRGGNADQNLILLDDAVMYNPAHFFGIFSAINPFTTGDVTIYKGSIPAQYGGRLSSVFDLRTKDANTEKFSGEVSIGPVTGNVALEVPIIKETSGLLVGVRSTYSDWILKSLDEETLSDRSASFYDGNIKYNHKFSDNTDLSVTGYYSRDSFSITADSLHRFSNRMATIRLNHKLSDRHRGSVILTNSDYAFDIDYDSDFSNNFTSGYNINETEAKLNMDFQLNPKHRFNYGISGKLYNVMPGEIAPLGENSIVRPLRLDTERGLEGAVYFEDSFNVTDKLLVNAGIRFSVFAALGAREQNIYEPGVPRRLSTKIERREYDDNEFMETYAGPEVRLSSRYLLTRDLSVKVSYNNTYQYIHSLSNNTTASPTDTYKLSDINIAPQRANQYSLGFYQNLDNNTYELSVEGFYKTSNNILDYKVGAEMFLNEAIETEVLQGEGRAYGAEFLLKKTIGKLNGWLGYTYSRSFIKLDSEFREERVNNGEYFPSNFDKPHDLSMVANYKITKRFSFSANFVYQTGRPVTVPVGKFVEGGSQYVMYSNRNEYRIPDYYRLDVSFNVEGDHRIKKFAHSFWNISVYNVLGRNNPYSVFFVTEAGEVKAYQSSIFAIPVPTITYNFRF</sequence>
<evidence type="ECO:0000259" key="9">
    <source>
        <dbReference type="Pfam" id="PF07715"/>
    </source>
</evidence>
<comment type="similarity">
    <text evidence="8">Belongs to the TonB-dependent receptor family.</text>
</comment>
<feature type="domain" description="TonB-dependent receptor plug" evidence="9">
    <location>
        <begin position="278"/>
        <end position="355"/>
    </location>
</feature>
<evidence type="ECO:0000256" key="5">
    <source>
        <dbReference type="ARBA" id="ARBA00022729"/>
    </source>
</evidence>
<dbReference type="SUPFAM" id="SSF49464">
    <property type="entry name" value="Carboxypeptidase regulatory domain-like"/>
    <property type="match status" value="1"/>
</dbReference>
<keyword evidence="4 8" id="KW-0812">Transmembrane</keyword>
<organism evidence="10 11">
    <name type="scientific">Antarcticibacterium flavum</name>
    <dbReference type="NCBI Taxonomy" id="2058175"/>
    <lineage>
        <taxon>Bacteria</taxon>
        <taxon>Pseudomonadati</taxon>
        <taxon>Bacteroidota</taxon>
        <taxon>Flavobacteriia</taxon>
        <taxon>Flavobacteriales</taxon>
        <taxon>Flavobacteriaceae</taxon>
        <taxon>Antarcticibacterium</taxon>
    </lineage>
</organism>
<dbReference type="RefSeq" id="WP_139065596.1">
    <property type="nucleotide sequence ID" value="NZ_CP040812.1"/>
</dbReference>
<accession>A0A5B7X0A3</accession>
<dbReference type="Pfam" id="PF13715">
    <property type="entry name" value="CarbopepD_reg_2"/>
    <property type="match status" value="1"/>
</dbReference>